<dbReference type="Gene3D" id="1.20.1250.20">
    <property type="entry name" value="MFS general substrate transporter like domains"/>
    <property type="match status" value="1"/>
</dbReference>
<dbReference type="InterPro" id="IPR020846">
    <property type="entry name" value="MFS_dom"/>
</dbReference>
<feature type="transmembrane region" description="Helical" evidence="5">
    <location>
        <begin position="153"/>
        <end position="176"/>
    </location>
</feature>
<proteinExistence type="predicted"/>
<feature type="transmembrane region" description="Helical" evidence="5">
    <location>
        <begin position="67"/>
        <end position="83"/>
    </location>
</feature>
<comment type="caution">
    <text evidence="7">The sequence shown here is derived from an EMBL/GenBank/DDBJ whole genome shotgun (WGS) entry which is preliminary data.</text>
</comment>
<feature type="transmembrane region" description="Helical" evidence="5">
    <location>
        <begin position="220"/>
        <end position="238"/>
    </location>
</feature>
<evidence type="ECO:0000256" key="4">
    <source>
        <dbReference type="ARBA" id="ARBA00023136"/>
    </source>
</evidence>
<evidence type="ECO:0000256" key="3">
    <source>
        <dbReference type="ARBA" id="ARBA00022989"/>
    </source>
</evidence>
<dbReference type="EMBL" id="BMFJ01000001">
    <property type="protein sequence ID" value="GGE37676.1"/>
    <property type="molecule type" value="Genomic_DNA"/>
</dbReference>
<dbReference type="SUPFAM" id="SSF103473">
    <property type="entry name" value="MFS general substrate transporter"/>
    <property type="match status" value="1"/>
</dbReference>
<keyword evidence="3 5" id="KW-1133">Transmembrane helix</keyword>
<gene>
    <name evidence="7" type="ORF">GCM10011360_26860</name>
</gene>
<evidence type="ECO:0000256" key="2">
    <source>
        <dbReference type="ARBA" id="ARBA00022692"/>
    </source>
</evidence>
<sequence length="501" mass="52399">MSAIADPQAVPATPPEVHESISDRQRWAAMVTILIAQFMNLIDVTIVNVALPSIQAGMGASESQIEWIVAGYILVFALGLMPMGRYGDIVGRKRLFLYGVAGFTLASVLCGMAQGVGTLVAARLLQGAAGAVMMPQVMAIAQNLFAPGQRAGAFALFGLTAGLATVTGPVLGGTLITADLWGMTWRPIFLINLPVGVICLIAGARLIPDLPGDSRLRNDWGGIAIAGAAMLALIFPLVEGRAFGWPLWCFALMAASLPLFVGFYLWEQRQARLGRPQVIPVSLLTTWNFAVGGMTALVFFSALPALFLVLALFLQVGFGLDPLQSGLTTMPFSVGVLCGSILSGRLGVRWQRHRIVGGLMMLFVGIFWMRGVILGTGDSFDHWSVLPPLAVAGVGLSLSIAPLFQTILAGVPVRDAGAGSGALQAIQQAGGALGVAVVSQIFFSRLAAETASGAVQTDAFAGAMSTAMIYNLCAYVVAAVGALMLRATVYADAPPQPVVVE</sequence>
<dbReference type="PRINTS" id="PR01036">
    <property type="entry name" value="TCRTETB"/>
</dbReference>
<dbReference type="CDD" id="cd17321">
    <property type="entry name" value="MFS_MMR_MDR_like"/>
    <property type="match status" value="1"/>
</dbReference>
<dbReference type="GO" id="GO:0016020">
    <property type="term" value="C:membrane"/>
    <property type="evidence" value="ECO:0007669"/>
    <property type="project" value="UniProtKB-SubCell"/>
</dbReference>
<dbReference type="Gene3D" id="1.20.1720.10">
    <property type="entry name" value="Multidrug resistance protein D"/>
    <property type="match status" value="1"/>
</dbReference>
<keyword evidence="4 5" id="KW-0472">Membrane</keyword>
<dbReference type="PANTHER" id="PTHR42718:SF39">
    <property type="entry name" value="ACTINORHODIN TRANSPORTER-RELATED"/>
    <property type="match status" value="1"/>
</dbReference>
<feature type="transmembrane region" description="Helical" evidence="5">
    <location>
        <begin position="188"/>
        <end position="208"/>
    </location>
</feature>
<dbReference type="Pfam" id="PF07690">
    <property type="entry name" value="MFS_1"/>
    <property type="match status" value="1"/>
</dbReference>
<dbReference type="GO" id="GO:0022857">
    <property type="term" value="F:transmembrane transporter activity"/>
    <property type="evidence" value="ECO:0007669"/>
    <property type="project" value="InterPro"/>
</dbReference>
<evidence type="ECO:0000256" key="1">
    <source>
        <dbReference type="ARBA" id="ARBA00004141"/>
    </source>
</evidence>
<reference evidence="8" key="1">
    <citation type="journal article" date="2019" name="Int. J. Syst. Evol. Microbiol.">
        <title>The Global Catalogue of Microorganisms (GCM) 10K type strain sequencing project: providing services to taxonomists for standard genome sequencing and annotation.</title>
        <authorList>
            <consortium name="The Broad Institute Genomics Platform"/>
            <consortium name="The Broad Institute Genome Sequencing Center for Infectious Disease"/>
            <person name="Wu L."/>
            <person name="Ma J."/>
        </authorList>
    </citation>
    <scope>NUCLEOTIDE SEQUENCE [LARGE SCALE GENOMIC DNA]</scope>
    <source>
        <strain evidence="8">CGMCC 1.12664</strain>
    </source>
</reference>
<feature type="transmembrane region" description="Helical" evidence="5">
    <location>
        <begin position="472"/>
        <end position="491"/>
    </location>
</feature>
<evidence type="ECO:0000259" key="6">
    <source>
        <dbReference type="PROSITE" id="PS50850"/>
    </source>
</evidence>
<evidence type="ECO:0000313" key="8">
    <source>
        <dbReference type="Proteomes" id="UP000612855"/>
    </source>
</evidence>
<protein>
    <submittedName>
        <fullName evidence="7">MFS transporter</fullName>
    </submittedName>
</protein>
<feature type="transmembrane region" description="Helical" evidence="5">
    <location>
        <begin position="27"/>
        <end position="47"/>
    </location>
</feature>
<evidence type="ECO:0000256" key="5">
    <source>
        <dbReference type="SAM" id="Phobius"/>
    </source>
</evidence>
<dbReference type="InterPro" id="IPR036259">
    <property type="entry name" value="MFS_trans_sf"/>
</dbReference>
<feature type="transmembrane region" description="Helical" evidence="5">
    <location>
        <begin position="120"/>
        <end position="141"/>
    </location>
</feature>
<comment type="subcellular location">
    <subcellularLocation>
        <location evidence="1">Membrane</location>
        <topology evidence="1">Multi-pass membrane protein</topology>
    </subcellularLocation>
</comment>
<dbReference type="InterPro" id="IPR011701">
    <property type="entry name" value="MFS"/>
</dbReference>
<dbReference type="RefSeq" id="WP_188478172.1">
    <property type="nucleotide sequence ID" value="NZ_BMFJ01000001.1"/>
</dbReference>
<dbReference type="PROSITE" id="PS50850">
    <property type="entry name" value="MFS"/>
    <property type="match status" value="1"/>
</dbReference>
<evidence type="ECO:0000313" key="7">
    <source>
        <dbReference type="EMBL" id="GGE37676.1"/>
    </source>
</evidence>
<feature type="transmembrane region" description="Helical" evidence="5">
    <location>
        <begin position="95"/>
        <end position="114"/>
    </location>
</feature>
<dbReference type="AlphaFoldDB" id="A0A917AAU4"/>
<dbReference type="PANTHER" id="PTHR42718">
    <property type="entry name" value="MAJOR FACILITATOR SUPERFAMILY MULTIDRUG TRANSPORTER MFSC"/>
    <property type="match status" value="1"/>
</dbReference>
<keyword evidence="2 5" id="KW-0812">Transmembrane</keyword>
<feature type="transmembrane region" description="Helical" evidence="5">
    <location>
        <begin position="287"/>
        <end position="314"/>
    </location>
</feature>
<feature type="domain" description="Major facilitator superfamily (MFS) profile" evidence="6">
    <location>
        <begin position="29"/>
        <end position="489"/>
    </location>
</feature>
<feature type="transmembrane region" description="Helical" evidence="5">
    <location>
        <begin position="244"/>
        <end position="266"/>
    </location>
</feature>
<organism evidence="7 8">
    <name type="scientific">Primorskyibacter flagellatus</name>
    <dbReference type="NCBI Taxonomy" id="1387277"/>
    <lineage>
        <taxon>Bacteria</taxon>
        <taxon>Pseudomonadati</taxon>
        <taxon>Pseudomonadota</taxon>
        <taxon>Alphaproteobacteria</taxon>
        <taxon>Rhodobacterales</taxon>
        <taxon>Roseobacteraceae</taxon>
        <taxon>Primorskyibacter</taxon>
    </lineage>
</organism>
<name>A0A917AAU4_9RHOB</name>
<accession>A0A917AAU4</accession>
<feature type="transmembrane region" description="Helical" evidence="5">
    <location>
        <begin position="326"/>
        <end position="348"/>
    </location>
</feature>
<feature type="transmembrane region" description="Helical" evidence="5">
    <location>
        <begin position="385"/>
        <end position="404"/>
    </location>
</feature>
<dbReference type="Proteomes" id="UP000612855">
    <property type="component" value="Unassembled WGS sequence"/>
</dbReference>
<keyword evidence="8" id="KW-1185">Reference proteome</keyword>
<feature type="transmembrane region" description="Helical" evidence="5">
    <location>
        <begin position="355"/>
        <end position="373"/>
    </location>
</feature>